<dbReference type="SUPFAM" id="SSF49464">
    <property type="entry name" value="Carboxypeptidase regulatory domain-like"/>
    <property type="match status" value="1"/>
</dbReference>
<keyword evidence="3" id="KW-1185">Reference proteome</keyword>
<dbReference type="InterPro" id="IPR023996">
    <property type="entry name" value="TonB-dep_OMP_SusC/RagA"/>
</dbReference>
<feature type="chain" id="PRO_5037692391" evidence="1">
    <location>
        <begin position="24"/>
        <end position="1001"/>
    </location>
</feature>
<dbReference type="Gene3D" id="2.170.130.10">
    <property type="entry name" value="TonB-dependent receptor, plug domain"/>
    <property type="match status" value="1"/>
</dbReference>
<dbReference type="AlphaFoldDB" id="A0A923T867"/>
<evidence type="ECO:0000313" key="2">
    <source>
        <dbReference type="EMBL" id="MBC6994256.1"/>
    </source>
</evidence>
<gene>
    <name evidence="2" type="ORF">H9S92_08790</name>
</gene>
<dbReference type="EMBL" id="JACSIT010000092">
    <property type="protein sequence ID" value="MBC6994256.1"/>
    <property type="molecule type" value="Genomic_DNA"/>
</dbReference>
<keyword evidence="1" id="KW-0732">Signal</keyword>
<feature type="signal peptide" evidence="1">
    <location>
        <begin position="1"/>
        <end position="23"/>
    </location>
</feature>
<dbReference type="SUPFAM" id="SSF56935">
    <property type="entry name" value="Porins"/>
    <property type="match status" value="1"/>
</dbReference>
<dbReference type="NCBIfam" id="TIGR04056">
    <property type="entry name" value="OMP_RagA_SusC"/>
    <property type="match status" value="1"/>
</dbReference>
<dbReference type="InterPro" id="IPR008969">
    <property type="entry name" value="CarboxyPept-like_regulatory"/>
</dbReference>
<sequence length="1001" mass="111331">MLFNIKWLKLAVALLLLPSLTFAQKNLTTVTARVLSINAEPVAGASVSTAEGSIVVTTDDSGNFTIKAKPTDILRVASSGFASQQIQVSDVAASPVISLERLPFQLSEEDKVKLPFGSFKKRHIVGGVTTLNIEDILAYDNEQNFNGILTARVPGLFGGGNIRGLGEGVVIVDGIPRPASSLNLQEIDQISVLRGITARALYGSQAERGLIYVTTKRGQPFERRMNITAETGFLSAISFPDYLGSADYMSLFNEALANDGEAPRYTQAQIDATRAGTNPVLNPDQDYFNSTFLSDMNPFHKIIMEASGGNNNARYYLNLGWNRIGSFLNIGEGINEKSNRFNVRGNVDYKLNDWLSFGLDGVAVIQFDRNPRYSGGDFWSLASTVRPDAFPLLIPADQIGENLLPSATLVNGNFVLGGTNEFPDQNVYGELVLNGFRETTDRVVQINSGLDFDLSGITPGLTAKAYLSFDFINSFVVNQTNDYAVYQSFQGTDSLGNPVTNYQRLGNDVRSDDQIINNNDIGFSRRLGTYGVIDYEHRLNGGPNRLKLTALAYRDEFSTRDELQFQKNLHFGLRANYAIADKYIFEAVGTYAGSPRFIEENRWAFSPSLGASWVLSEEKFLAESKVFDYLKLNASWGIINTDQGVEDFYLYRTSFTQGGNFFYNDGVFFNNILNLTSGNEGLGWIKRKELNIGFEAKLGKSLWLETNYFRSQSSDQITRLTQTYPGLLGGDDFTPLENFESYLDSGLELGANWENKVGKFTYSLGVNLVYATPKALIVNESDGLPDYRRRQGQPTDAIFGYVSEGFFANQEDIDNHAVQTFGEVQPGDIKYRDLNNDGIINQDDQEIIGNASARFQYGLNLRLGYGGFTLFVQGLGQTGGDRYFNNPYYWVFGDRKYSTEVLDRWTPETAATATYPRLSSRNNPNNFRNSTQWLYDNGFFNLRRVQLSYSLPQLFNGMQTATIYLRAANLFTIADALEERELNIGTAPQTRTYAAGIIASF</sequence>
<proteinExistence type="predicted"/>
<name>A0A923T867_9BACT</name>
<protein>
    <submittedName>
        <fullName evidence="2">SusC/RagA family TonB-linked outer membrane protein</fullName>
    </submittedName>
</protein>
<dbReference type="RefSeq" id="WP_187466343.1">
    <property type="nucleotide sequence ID" value="NZ_JACSIT010000092.1"/>
</dbReference>
<evidence type="ECO:0000313" key="3">
    <source>
        <dbReference type="Proteomes" id="UP000650081"/>
    </source>
</evidence>
<evidence type="ECO:0000256" key="1">
    <source>
        <dbReference type="SAM" id="SignalP"/>
    </source>
</evidence>
<dbReference type="InterPro" id="IPR037066">
    <property type="entry name" value="Plug_dom_sf"/>
</dbReference>
<comment type="caution">
    <text evidence="2">The sequence shown here is derived from an EMBL/GenBank/DDBJ whole genome shotgun (WGS) entry which is preliminary data.</text>
</comment>
<organism evidence="2 3">
    <name type="scientific">Neolewinella lacunae</name>
    <dbReference type="NCBI Taxonomy" id="1517758"/>
    <lineage>
        <taxon>Bacteria</taxon>
        <taxon>Pseudomonadati</taxon>
        <taxon>Bacteroidota</taxon>
        <taxon>Saprospiria</taxon>
        <taxon>Saprospirales</taxon>
        <taxon>Lewinellaceae</taxon>
        <taxon>Neolewinella</taxon>
    </lineage>
</organism>
<dbReference type="Proteomes" id="UP000650081">
    <property type="component" value="Unassembled WGS sequence"/>
</dbReference>
<accession>A0A923T867</accession>
<reference evidence="2" key="1">
    <citation type="submission" date="2020-08" db="EMBL/GenBank/DDBJ databases">
        <title>Lewinella bacteria from marine environments.</title>
        <authorList>
            <person name="Zhong Y."/>
        </authorList>
    </citation>
    <scope>NUCLEOTIDE SEQUENCE</scope>
    <source>
        <strain evidence="2">KCTC 42187</strain>
    </source>
</reference>